<gene>
    <name evidence="12" type="ORF">CXQ85_004412</name>
</gene>
<dbReference type="PANTHER" id="PTHR12966">
    <property type="entry name" value="NADH DEHYDROGENASE UBIQUINONE 1 ALPHA SUBCOMPLEX SUBUNIT 13"/>
    <property type="match status" value="1"/>
</dbReference>
<comment type="similarity">
    <text evidence="2 11">Belongs to the complex I NDUFA13 subunit family.</text>
</comment>
<evidence type="ECO:0000313" key="12">
    <source>
        <dbReference type="EMBL" id="PVH20900.1"/>
    </source>
</evidence>
<name>A0A2V1AS31_9ASCO</name>
<evidence type="ECO:0000256" key="4">
    <source>
        <dbReference type="ARBA" id="ARBA00022660"/>
    </source>
</evidence>
<comment type="caution">
    <text evidence="12">The sequence shown here is derived from an EMBL/GenBank/DDBJ whole genome shotgun (WGS) entry which is preliminary data.</text>
</comment>
<comment type="function">
    <text evidence="11">Complex I functions in the transfer of electrons from NADH to the respiratory chain. Accessory subunit of the mitochondrial membrane respiratory chain NADH dehydrogenase (Complex I), that is believed not to be involved in catalysis.</text>
</comment>
<dbReference type="STRING" id="45357.A0A2V1AS31"/>
<evidence type="ECO:0000256" key="6">
    <source>
        <dbReference type="ARBA" id="ARBA00022792"/>
    </source>
</evidence>
<proteinExistence type="inferred from homology"/>
<dbReference type="OrthoDB" id="3308at2759"/>
<accession>A0A2V1AS31</accession>
<dbReference type="VEuPathDB" id="FungiDB:CXQ85_004412"/>
<feature type="transmembrane region" description="Helical" evidence="11">
    <location>
        <begin position="28"/>
        <end position="45"/>
    </location>
</feature>
<evidence type="ECO:0000256" key="7">
    <source>
        <dbReference type="ARBA" id="ARBA00022982"/>
    </source>
</evidence>
<keyword evidence="4 11" id="KW-0679">Respiratory chain</keyword>
<dbReference type="InterPro" id="IPR009346">
    <property type="entry name" value="GRIM-19"/>
</dbReference>
<dbReference type="AlphaFoldDB" id="A0A2V1AS31"/>
<keyword evidence="9 11" id="KW-0496">Mitochondrion</keyword>
<evidence type="ECO:0000256" key="8">
    <source>
        <dbReference type="ARBA" id="ARBA00022989"/>
    </source>
</evidence>
<evidence type="ECO:0000256" key="11">
    <source>
        <dbReference type="RuleBase" id="RU368034"/>
    </source>
</evidence>
<keyword evidence="13" id="KW-1185">Reference proteome</keyword>
<keyword evidence="10 11" id="KW-0472">Membrane</keyword>
<protein>
    <recommendedName>
        <fullName evidence="11">NADH dehydrogenase [ubiquinone] 1 alpha subcomplex subunit 13</fullName>
    </recommendedName>
</protein>
<comment type="subcellular location">
    <subcellularLocation>
        <location evidence="1 11">Mitochondrion inner membrane</location>
        <topology evidence="1 11">Single-pass membrane protein</topology>
        <orientation evidence="1 11">Matrix side</orientation>
    </subcellularLocation>
</comment>
<evidence type="ECO:0000256" key="3">
    <source>
        <dbReference type="ARBA" id="ARBA00022448"/>
    </source>
</evidence>
<organism evidence="12 13">
    <name type="scientific">Candidozyma haemuli</name>
    <dbReference type="NCBI Taxonomy" id="45357"/>
    <lineage>
        <taxon>Eukaryota</taxon>
        <taxon>Fungi</taxon>
        <taxon>Dikarya</taxon>
        <taxon>Ascomycota</taxon>
        <taxon>Saccharomycotina</taxon>
        <taxon>Pichiomycetes</taxon>
        <taxon>Metschnikowiaceae</taxon>
        <taxon>Candidozyma</taxon>
    </lineage>
</organism>
<evidence type="ECO:0000256" key="5">
    <source>
        <dbReference type="ARBA" id="ARBA00022692"/>
    </source>
</evidence>
<reference evidence="12 13" key="1">
    <citation type="submission" date="2017-12" db="EMBL/GenBank/DDBJ databases">
        <title>Genome Sequence of a Multidrug-Resistant Candida haemulonii Isolate from a Patient with Chronic Leg Ulcers in Israel.</title>
        <authorList>
            <person name="Chow N.A."/>
            <person name="Gade L."/>
            <person name="Batra D."/>
            <person name="Rowe L.A."/>
            <person name="Ben-Ami R."/>
            <person name="Loparev V.N."/>
            <person name="Litvintseva A.P."/>
        </authorList>
    </citation>
    <scope>NUCLEOTIDE SEQUENCE [LARGE SCALE GENOMIC DNA]</scope>
    <source>
        <strain evidence="12 13">B11899</strain>
    </source>
</reference>
<keyword evidence="7 11" id="KW-0249">Electron transport</keyword>
<evidence type="ECO:0000256" key="2">
    <source>
        <dbReference type="ARBA" id="ARBA00007312"/>
    </source>
</evidence>
<dbReference type="GO" id="GO:0005743">
    <property type="term" value="C:mitochondrial inner membrane"/>
    <property type="evidence" value="ECO:0007669"/>
    <property type="project" value="UniProtKB-SubCell"/>
</dbReference>
<dbReference type="Pfam" id="PF06212">
    <property type="entry name" value="GRIM-19"/>
    <property type="match status" value="1"/>
</dbReference>
<dbReference type="GeneID" id="37009742"/>
<evidence type="ECO:0000256" key="9">
    <source>
        <dbReference type="ARBA" id="ARBA00023128"/>
    </source>
</evidence>
<dbReference type="EMBL" id="PKFO01000004">
    <property type="protein sequence ID" value="PVH20900.1"/>
    <property type="molecule type" value="Genomic_DNA"/>
</dbReference>
<dbReference type="Proteomes" id="UP000244309">
    <property type="component" value="Unassembled WGS sequence"/>
</dbReference>
<evidence type="ECO:0000313" key="13">
    <source>
        <dbReference type="Proteomes" id="UP000244309"/>
    </source>
</evidence>
<dbReference type="PANTHER" id="PTHR12966:SF0">
    <property type="entry name" value="NADH DEHYDROGENASE [UBIQUINONE] 1 ALPHA SUBCOMPLEX SUBUNIT 13"/>
    <property type="match status" value="1"/>
</dbReference>
<evidence type="ECO:0000256" key="1">
    <source>
        <dbReference type="ARBA" id="ARBA00004298"/>
    </source>
</evidence>
<dbReference type="RefSeq" id="XP_025341840.1">
    <property type="nucleotide sequence ID" value="XM_025488032.1"/>
</dbReference>
<keyword evidence="5 11" id="KW-0812">Transmembrane</keyword>
<keyword evidence="8 11" id="KW-1133">Transmembrane helix</keyword>
<sequence length="128" mass="15139">MQDLPPIGGYEPVQWKRNIPSRGFKPSVYFWSITGLIAFGFYRFYKGVDEQRELAREKQWARFSLEPLLRAEEDRHLARRYFAELQRREEIASTMSSADKAKFEEKLYNDDSKLRLPRFSAGVDPSQQ</sequence>
<keyword evidence="6 11" id="KW-0999">Mitochondrion inner membrane</keyword>
<keyword evidence="3 11" id="KW-0813">Transport</keyword>
<dbReference type="GO" id="GO:0045271">
    <property type="term" value="C:respiratory chain complex I"/>
    <property type="evidence" value="ECO:0007669"/>
    <property type="project" value="UniProtKB-UniRule"/>
</dbReference>
<evidence type="ECO:0000256" key="10">
    <source>
        <dbReference type="ARBA" id="ARBA00023136"/>
    </source>
</evidence>